<dbReference type="STRING" id="1408254.T458_22230"/>
<dbReference type="AlphaFoldDB" id="V6M5W7"/>
<evidence type="ECO:0000313" key="3">
    <source>
        <dbReference type="Proteomes" id="UP000017973"/>
    </source>
</evidence>
<protein>
    <submittedName>
        <fullName evidence="2">Uncharacterized protein</fullName>
    </submittedName>
</protein>
<reference evidence="2 3" key="1">
    <citation type="journal article" date="2014" name="Genome Announc.">
        <title>Draft Genome Sequence of Brevibacillus panacihumi Strain W25, a Halotolerant Hydrocarbon-Degrading Bacterium.</title>
        <authorList>
            <person name="Wang X."/>
            <person name="Jin D."/>
            <person name="Zhou L."/>
            <person name="Wu L."/>
            <person name="An W."/>
            <person name="Chen Y."/>
            <person name="Zhao L."/>
        </authorList>
    </citation>
    <scope>NUCLEOTIDE SEQUENCE [LARGE SCALE GENOMIC DNA]</scope>
    <source>
        <strain evidence="2 3">W25</strain>
    </source>
</reference>
<evidence type="ECO:0000256" key="1">
    <source>
        <dbReference type="SAM" id="MobiDB-lite"/>
    </source>
</evidence>
<keyword evidence="3" id="KW-1185">Reference proteome</keyword>
<feature type="compositionally biased region" description="Basic and acidic residues" evidence="1">
    <location>
        <begin position="32"/>
        <end position="46"/>
    </location>
</feature>
<feature type="region of interest" description="Disordered" evidence="1">
    <location>
        <begin position="24"/>
        <end position="59"/>
    </location>
</feature>
<dbReference type="Proteomes" id="UP000017973">
    <property type="component" value="Unassembled WGS sequence"/>
</dbReference>
<name>V6M5W7_9BACL</name>
<evidence type="ECO:0000313" key="2">
    <source>
        <dbReference type="EMBL" id="EST53959.1"/>
    </source>
</evidence>
<sequence length="114" mass="12731">MFFISSIAPLWNVSDSVEGISHESGGPILQWHEQKKDQQNLDDAQKHNGQGGRGSGNIPVDVRQAGDLQLVVQKFDQDMRANADKVVNTGKARPIGHLLLLCNRLVFRDRCNRK</sequence>
<gene>
    <name evidence="2" type="ORF">T458_22230</name>
</gene>
<accession>V6M5W7</accession>
<dbReference type="EMBL" id="AYJU01000017">
    <property type="protein sequence ID" value="EST53959.1"/>
    <property type="molecule type" value="Genomic_DNA"/>
</dbReference>
<comment type="caution">
    <text evidence="2">The sequence shown here is derived from an EMBL/GenBank/DDBJ whole genome shotgun (WGS) entry which is preliminary data.</text>
</comment>
<organism evidence="2 3">
    <name type="scientific">Brevibacillus panacihumi W25</name>
    <dbReference type="NCBI Taxonomy" id="1408254"/>
    <lineage>
        <taxon>Bacteria</taxon>
        <taxon>Bacillati</taxon>
        <taxon>Bacillota</taxon>
        <taxon>Bacilli</taxon>
        <taxon>Bacillales</taxon>
        <taxon>Paenibacillaceae</taxon>
        <taxon>Brevibacillus</taxon>
    </lineage>
</organism>
<dbReference type="HOGENOM" id="CLU_2116323_0_0_9"/>
<proteinExistence type="predicted"/>